<accession>A0A545V1D1</accession>
<keyword evidence="3" id="KW-1185">Reference proteome</keyword>
<sequence>MAAENYLNVFKGKDSLRKFYDPDCAPPLPLVEIPEKLNPFYSDNVRIYAKLLTALPAQNVKALPALNMLEKEPSCASKSIIESSSGSTVTSLSLGARVLYDNDDVHAYITNKCESGRLKQLLFWGLKLHLYGGPAQPEIQDERGIVARLERLARDNADSVYNPNQYTNENNWKSHIRWTAPQLWRQLPEINVFAMGMGSAGCVSGTGMYLKERKPSVKVLGVCNAVNDPVPGPRPAPLMECSQFPWRETVDQVLSVGSKASFAASLELSRQGIAAGPSSGMALQGLLDWLQTEKSEGRLSQHADPVTGEIHCVFVCCDLPHMHLDQYFAKLDDSYFHPIVNKELLTFDLDKYDITWELSCDDARLKSFISASKTLSNPLQELGVTLLDLRHASDYDAGHIKGAISSPLGGLTGPPKSLFWDTEVLRKHWGSMTSKFAEDARLLELLADCAGPVYVICYDGEVARLATAVMRAKGYEAFSIRGGMEAIRQDFGTFVIENKRAPELVAGQESLKFVPPAVVGIE</sequence>
<dbReference type="Pfam" id="PF00291">
    <property type="entry name" value="PALP"/>
    <property type="match status" value="1"/>
</dbReference>
<evidence type="ECO:0000259" key="1">
    <source>
        <dbReference type="PROSITE" id="PS50206"/>
    </source>
</evidence>
<dbReference type="CDD" id="cd00158">
    <property type="entry name" value="RHOD"/>
    <property type="match status" value="1"/>
</dbReference>
<dbReference type="STRING" id="43265.A0A545V1D1"/>
<dbReference type="InterPro" id="IPR001926">
    <property type="entry name" value="TrpB-like_PALP"/>
</dbReference>
<gene>
    <name evidence="2" type="ORF">IF1G_05353</name>
</gene>
<dbReference type="InterPro" id="IPR001763">
    <property type="entry name" value="Rhodanese-like_dom"/>
</dbReference>
<dbReference type="Proteomes" id="UP000315783">
    <property type="component" value="Unassembled WGS sequence"/>
</dbReference>
<dbReference type="InterPro" id="IPR050214">
    <property type="entry name" value="Cys_Synth/Cystath_Beta-Synth"/>
</dbReference>
<dbReference type="SUPFAM" id="SSF53686">
    <property type="entry name" value="Tryptophan synthase beta subunit-like PLP-dependent enzymes"/>
    <property type="match status" value="1"/>
</dbReference>
<feature type="domain" description="Rhodanese" evidence="1">
    <location>
        <begin position="383"/>
        <end position="496"/>
    </location>
</feature>
<dbReference type="Gene3D" id="3.40.250.10">
    <property type="entry name" value="Rhodanese-like domain"/>
    <property type="match status" value="1"/>
</dbReference>
<reference evidence="2 3" key="1">
    <citation type="journal article" date="2019" name="Appl. Microbiol. Biotechnol.">
        <title>Genome sequence of Isaria javanica and comparative genome analysis insights into family S53 peptidase evolution in fungal entomopathogens.</title>
        <authorList>
            <person name="Lin R."/>
            <person name="Zhang X."/>
            <person name="Xin B."/>
            <person name="Zou M."/>
            <person name="Gao Y."/>
            <person name="Qin F."/>
            <person name="Hu Q."/>
            <person name="Xie B."/>
            <person name="Cheng X."/>
        </authorList>
    </citation>
    <scope>NUCLEOTIDE SEQUENCE [LARGE SCALE GENOMIC DNA]</scope>
    <source>
        <strain evidence="2 3">IJ1G</strain>
    </source>
</reference>
<comment type="caution">
    <text evidence="2">The sequence shown here is derived from an EMBL/GenBank/DDBJ whole genome shotgun (WGS) entry which is preliminary data.</text>
</comment>
<name>A0A545V1D1_9HYPO</name>
<dbReference type="SMART" id="SM00450">
    <property type="entry name" value="RHOD"/>
    <property type="match status" value="1"/>
</dbReference>
<dbReference type="AlphaFoldDB" id="A0A545V1D1"/>
<evidence type="ECO:0000313" key="3">
    <source>
        <dbReference type="Proteomes" id="UP000315783"/>
    </source>
</evidence>
<dbReference type="InterPro" id="IPR036873">
    <property type="entry name" value="Rhodanese-like_dom_sf"/>
</dbReference>
<dbReference type="OrthoDB" id="10259545at2759"/>
<organism evidence="2 3">
    <name type="scientific">Cordyceps javanica</name>
    <dbReference type="NCBI Taxonomy" id="43265"/>
    <lineage>
        <taxon>Eukaryota</taxon>
        <taxon>Fungi</taxon>
        <taxon>Dikarya</taxon>
        <taxon>Ascomycota</taxon>
        <taxon>Pezizomycotina</taxon>
        <taxon>Sordariomycetes</taxon>
        <taxon>Hypocreomycetidae</taxon>
        <taxon>Hypocreales</taxon>
        <taxon>Cordycipitaceae</taxon>
        <taxon>Cordyceps</taxon>
    </lineage>
</organism>
<proteinExistence type="predicted"/>
<dbReference type="Gene3D" id="3.40.50.1100">
    <property type="match status" value="2"/>
</dbReference>
<evidence type="ECO:0000313" key="2">
    <source>
        <dbReference type="EMBL" id="TQV95524.1"/>
    </source>
</evidence>
<dbReference type="InterPro" id="IPR036052">
    <property type="entry name" value="TrpB-like_PALP_sf"/>
</dbReference>
<dbReference type="PANTHER" id="PTHR10314">
    <property type="entry name" value="CYSTATHIONINE BETA-SYNTHASE"/>
    <property type="match status" value="1"/>
</dbReference>
<dbReference type="EMBL" id="SPUK01000007">
    <property type="protein sequence ID" value="TQV95524.1"/>
    <property type="molecule type" value="Genomic_DNA"/>
</dbReference>
<dbReference type="PROSITE" id="PS50206">
    <property type="entry name" value="RHODANESE_3"/>
    <property type="match status" value="1"/>
</dbReference>
<dbReference type="SUPFAM" id="SSF52821">
    <property type="entry name" value="Rhodanese/Cell cycle control phosphatase"/>
    <property type="match status" value="1"/>
</dbReference>
<protein>
    <submittedName>
        <fullName evidence="2">Pyridoxal-phosphate dependent enzyme</fullName>
    </submittedName>
</protein>
<dbReference type="Pfam" id="PF00581">
    <property type="entry name" value="Rhodanese"/>
    <property type="match status" value="1"/>
</dbReference>